<dbReference type="AlphaFoldDB" id="A0A6M3LES2"/>
<protein>
    <submittedName>
        <fullName evidence="1">Uncharacterized protein</fullName>
    </submittedName>
</protein>
<evidence type="ECO:0000313" key="1">
    <source>
        <dbReference type="EMBL" id="QJA91518.1"/>
    </source>
</evidence>
<proteinExistence type="predicted"/>
<organism evidence="1">
    <name type="scientific">viral metagenome</name>
    <dbReference type="NCBI Taxonomy" id="1070528"/>
    <lineage>
        <taxon>unclassified sequences</taxon>
        <taxon>metagenomes</taxon>
        <taxon>organismal metagenomes</taxon>
    </lineage>
</organism>
<gene>
    <name evidence="1" type="ORF">MM415B03344_0006</name>
</gene>
<accession>A0A6M3LES2</accession>
<sequence>MEIMTVDTMLTLIQKINKEDKRMKLSKVIGRYNELEYEVELDGEVIYSAGNSPFDSQVYTDKETGVGLAVMKEYCEYTSREFAKEHKAKFMGVEYLEQ</sequence>
<name>A0A6M3LES2_9ZZZZ</name>
<reference evidence="1" key="1">
    <citation type="submission" date="2020-03" db="EMBL/GenBank/DDBJ databases">
        <title>The deep terrestrial virosphere.</title>
        <authorList>
            <person name="Holmfeldt K."/>
            <person name="Nilsson E."/>
            <person name="Simone D."/>
            <person name="Lopez-Fernandez M."/>
            <person name="Wu X."/>
            <person name="de Brujin I."/>
            <person name="Lundin D."/>
            <person name="Andersson A."/>
            <person name="Bertilsson S."/>
            <person name="Dopson M."/>
        </authorList>
    </citation>
    <scope>NUCLEOTIDE SEQUENCE</scope>
    <source>
        <strain evidence="1">MM415B03344</strain>
    </source>
</reference>
<dbReference type="EMBL" id="MT142993">
    <property type="protein sequence ID" value="QJA91518.1"/>
    <property type="molecule type" value="Genomic_DNA"/>
</dbReference>